<name>A0ABU8LEV3_9MICO</name>
<organism evidence="1 2">
    <name type="scientific">Microbacterium bandirmense</name>
    <dbReference type="NCBI Taxonomy" id="3122050"/>
    <lineage>
        <taxon>Bacteria</taxon>
        <taxon>Bacillati</taxon>
        <taxon>Actinomycetota</taxon>
        <taxon>Actinomycetes</taxon>
        <taxon>Micrococcales</taxon>
        <taxon>Microbacteriaceae</taxon>
        <taxon>Microbacterium</taxon>
    </lineage>
</organism>
<keyword evidence="2" id="KW-1185">Reference proteome</keyword>
<protein>
    <submittedName>
        <fullName evidence="1">Uncharacterized protein</fullName>
    </submittedName>
</protein>
<accession>A0ABU8LEV3</accession>
<comment type="caution">
    <text evidence="1">The sequence shown here is derived from an EMBL/GenBank/DDBJ whole genome shotgun (WGS) entry which is preliminary data.</text>
</comment>
<dbReference type="RefSeq" id="WP_337332810.1">
    <property type="nucleotide sequence ID" value="NZ_JBBDGM010000010.1"/>
</dbReference>
<dbReference type="Gene3D" id="1.10.357.10">
    <property type="entry name" value="Tetracycline Repressor, domain 2"/>
    <property type="match status" value="1"/>
</dbReference>
<proteinExistence type="predicted"/>
<evidence type="ECO:0000313" key="1">
    <source>
        <dbReference type="EMBL" id="MEJ1089111.1"/>
    </source>
</evidence>
<dbReference type="EMBL" id="JBBDGM010000010">
    <property type="protein sequence ID" value="MEJ1089111.1"/>
    <property type="molecule type" value="Genomic_DNA"/>
</dbReference>
<sequence>MPPRRGCSTTSSSASYVDANRAEVTAGIEIVVSHRTQDGTPLYLLGTEEDSRLLGEILATGMETGAFRRMPLNVAVSLVEAMLDVCTTELQRDATADIEPFATETITTPLNGFAGAAR</sequence>
<gene>
    <name evidence="1" type="ORF">WDU99_12380</name>
</gene>
<reference evidence="1 2" key="1">
    <citation type="submission" date="2024-02" db="EMBL/GenBank/DDBJ databases">
        <authorList>
            <person name="Saticioglu I.B."/>
        </authorList>
    </citation>
    <scope>NUCLEOTIDE SEQUENCE [LARGE SCALE GENOMIC DNA]</scope>
    <source>
        <strain evidence="1 2">Mu-80</strain>
    </source>
</reference>
<evidence type="ECO:0000313" key="2">
    <source>
        <dbReference type="Proteomes" id="UP001371224"/>
    </source>
</evidence>
<dbReference type="Proteomes" id="UP001371224">
    <property type="component" value="Unassembled WGS sequence"/>
</dbReference>